<keyword evidence="5 6" id="KW-0472">Membrane</keyword>
<dbReference type="Pfam" id="PF13520">
    <property type="entry name" value="AA_permease_2"/>
    <property type="match status" value="1"/>
</dbReference>
<dbReference type="InterPro" id="IPR002293">
    <property type="entry name" value="AA/rel_permease1"/>
</dbReference>
<feature type="transmembrane region" description="Helical" evidence="6">
    <location>
        <begin position="237"/>
        <end position="257"/>
    </location>
</feature>
<feature type="transmembrane region" description="Helical" evidence="6">
    <location>
        <begin position="55"/>
        <end position="76"/>
    </location>
</feature>
<gene>
    <name evidence="7" type="ORF">DFR86_04190</name>
</gene>
<keyword evidence="4 6" id="KW-1133">Transmembrane helix</keyword>
<keyword evidence="2" id="KW-1003">Cell membrane</keyword>
<keyword evidence="8" id="KW-1185">Reference proteome</keyword>
<feature type="transmembrane region" description="Helical" evidence="6">
    <location>
        <begin position="449"/>
        <end position="469"/>
    </location>
</feature>
<dbReference type="PANTHER" id="PTHR42770">
    <property type="entry name" value="AMINO ACID TRANSPORTER-RELATED"/>
    <property type="match status" value="1"/>
</dbReference>
<evidence type="ECO:0000256" key="3">
    <source>
        <dbReference type="ARBA" id="ARBA00022692"/>
    </source>
</evidence>
<keyword evidence="3 6" id="KW-0812">Transmembrane</keyword>
<organism evidence="7 8">
    <name type="scientific">Acidianus sulfidivorans JP7</name>
    <dbReference type="NCBI Taxonomy" id="619593"/>
    <lineage>
        <taxon>Archaea</taxon>
        <taxon>Thermoproteota</taxon>
        <taxon>Thermoprotei</taxon>
        <taxon>Sulfolobales</taxon>
        <taxon>Sulfolobaceae</taxon>
        <taxon>Acidianus</taxon>
    </lineage>
</organism>
<feature type="transmembrane region" description="Helical" evidence="6">
    <location>
        <begin position="97"/>
        <end position="120"/>
    </location>
</feature>
<feature type="transmembrane region" description="Helical" evidence="6">
    <location>
        <begin position="421"/>
        <end position="442"/>
    </location>
</feature>
<dbReference type="GO" id="GO:0005886">
    <property type="term" value="C:plasma membrane"/>
    <property type="evidence" value="ECO:0007669"/>
    <property type="project" value="UniProtKB-SubCell"/>
</dbReference>
<evidence type="ECO:0000256" key="6">
    <source>
        <dbReference type="SAM" id="Phobius"/>
    </source>
</evidence>
<dbReference type="PANTHER" id="PTHR42770:SF7">
    <property type="entry name" value="MEMBRANE PROTEIN"/>
    <property type="match status" value="1"/>
</dbReference>
<evidence type="ECO:0000256" key="5">
    <source>
        <dbReference type="ARBA" id="ARBA00023136"/>
    </source>
</evidence>
<reference evidence="7 8" key="1">
    <citation type="submission" date="2018-05" db="EMBL/GenBank/DDBJ databases">
        <title>Complete Genome Sequences of Extremely Thermoacidophilic, Metal-Mobilizing Type-Strain Members of the Archaeal Family Sulfolobaceae: Acidianus brierleyi DSM-1651T, Acidianus sulfidivorans DSM-18786T, Metallosphaera hakonensis DSM-7519T, and Metallosphaera prunae DSM-10039T.</title>
        <authorList>
            <person name="Counts J.A."/>
            <person name="Kelly R.M."/>
        </authorList>
    </citation>
    <scope>NUCLEOTIDE SEQUENCE [LARGE SCALE GENOMIC DNA]</scope>
    <source>
        <strain evidence="7 8">JP7</strain>
    </source>
</reference>
<feature type="transmembrane region" description="Helical" evidence="6">
    <location>
        <begin position="178"/>
        <end position="200"/>
    </location>
</feature>
<dbReference type="Gene3D" id="1.20.1740.10">
    <property type="entry name" value="Amino acid/polyamine transporter I"/>
    <property type="match status" value="1"/>
</dbReference>
<feature type="transmembrane region" description="Helical" evidence="6">
    <location>
        <begin position="395"/>
        <end position="415"/>
    </location>
</feature>
<evidence type="ECO:0000313" key="8">
    <source>
        <dbReference type="Proteomes" id="UP000248410"/>
    </source>
</evidence>
<protein>
    <submittedName>
        <fullName evidence="7">APC family permease</fullName>
    </submittedName>
</protein>
<feature type="transmembrane region" description="Helical" evidence="6">
    <location>
        <begin position="481"/>
        <end position="502"/>
    </location>
</feature>
<feature type="transmembrane region" description="Helical" evidence="6">
    <location>
        <begin position="269"/>
        <end position="288"/>
    </location>
</feature>
<dbReference type="Proteomes" id="UP000248410">
    <property type="component" value="Chromosome"/>
</dbReference>
<proteinExistence type="predicted"/>
<dbReference type="InterPro" id="IPR050367">
    <property type="entry name" value="APC_superfamily"/>
</dbReference>
<dbReference type="GO" id="GO:0022857">
    <property type="term" value="F:transmembrane transporter activity"/>
    <property type="evidence" value="ECO:0007669"/>
    <property type="project" value="InterPro"/>
</dbReference>
<feature type="transmembrane region" description="Helical" evidence="6">
    <location>
        <begin position="140"/>
        <end position="166"/>
    </location>
</feature>
<comment type="subcellular location">
    <subcellularLocation>
        <location evidence="1">Cell membrane</location>
        <topology evidence="1">Multi-pass membrane protein</topology>
    </subcellularLocation>
</comment>
<feature type="transmembrane region" description="Helical" evidence="6">
    <location>
        <begin position="331"/>
        <end position="352"/>
    </location>
</feature>
<dbReference type="KEGG" id="asul:DFR86_04190"/>
<accession>A0A2U9ILP3</accession>
<name>A0A2U9ILP3_9CREN</name>
<feature type="transmembrane region" description="Helical" evidence="6">
    <location>
        <begin position="25"/>
        <end position="49"/>
    </location>
</feature>
<dbReference type="AlphaFoldDB" id="A0A2U9ILP3"/>
<evidence type="ECO:0000313" key="7">
    <source>
        <dbReference type="EMBL" id="AWR96834.1"/>
    </source>
</evidence>
<evidence type="ECO:0000256" key="2">
    <source>
        <dbReference type="ARBA" id="ARBA00022475"/>
    </source>
</evidence>
<evidence type="ECO:0000256" key="4">
    <source>
        <dbReference type="ARBA" id="ARBA00022989"/>
    </source>
</evidence>
<sequence length="520" mass="58020">MGRSYENKNIFIRQSSGLVREISPWASFFATFGLVTGGVPMLILSWLYLSPGANWTLSFLITLLPTLGMGFLFYLASIFSPRSGGDYVFLSRNSNPIIGFVNYWGIFIAFALSLGLYSYLGAQWFAYLFSGIGLYLNNSSLINIGSFFTTTTGSIIVGLVVLGIITLVSLTGRHGWKFIFIAGIVSIISTIVTFIALSMLNPSDFSSSLSSFTGISNAYNEVINTATSNGLSFFSPFYGALYAIPIVWYYYVWYNLPASWSGEMKKVKLNVLMSIIVAILVIGIYYILFVDLNFHAFGENFLTSWSYIYSNGITNSTVFNDLSGIGTFSPFFTLLVLHNIPIYIIMWIAFWLPNVYSLAPLEIGLTRYLFAWSFDRILPEKVADINDRFHIPIKATLITFILGVIGVLLYGYVTAISIVDITVIFEIGYAIFAFAIALSALLKNTLKKWISIVGFAVFAFLIYALYITWGNPVLLPINLPTILSLILIYGSGFAIYYVSYIMNKRKGIPMELVFKEIPPE</sequence>
<evidence type="ECO:0000256" key="1">
    <source>
        <dbReference type="ARBA" id="ARBA00004651"/>
    </source>
</evidence>
<dbReference type="EMBL" id="CP029288">
    <property type="protein sequence ID" value="AWR96834.1"/>
    <property type="molecule type" value="Genomic_DNA"/>
</dbReference>
<dbReference type="PIRSF" id="PIRSF006060">
    <property type="entry name" value="AA_transporter"/>
    <property type="match status" value="1"/>
</dbReference>